<dbReference type="EMBL" id="JAATEJ010000024">
    <property type="protein sequence ID" value="NJP46744.1"/>
    <property type="molecule type" value="Genomic_DNA"/>
</dbReference>
<organism evidence="4 5">
    <name type="scientific">Actinacidiphila epipremni</name>
    <dbReference type="NCBI Taxonomy" id="2053013"/>
    <lineage>
        <taxon>Bacteria</taxon>
        <taxon>Bacillati</taxon>
        <taxon>Actinomycetota</taxon>
        <taxon>Actinomycetes</taxon>
        <taxon>Kitasatosporales</taxon>
        <taxon>Streptomycetaceae</taxon>
        <taxon>Actinacidiphila</taxon>
    </lineage>
</organism>
<evidence type="ECO:0000313" key="4">
    <source>
        <dbReference type="EMBL" id="NJP46744.1"/>
    </source>
</evidence>
<comment type="subcellular location">
    <subcellularLocation>
        <location evidence="1">Cell envelope</location>
    </subcellularLocation>
</comment>
<dbReference type="RefSeq" id="WP_167985599.1">
    <property type="nucleotide sequence ID" value="NZ_JAATEJ010000024.1"/>
</dbReference>
<dbReference type="Proteomes" id="UP000734511">
    <property type="component" value="Unassembled WGS sequence"/>
</dbReference>
<sequence length="674" mass="72632">MNPQAPGVLARRFAAALPPGARLAGYARAGRPPVPAAEDRAVWDAVDPATRERILADAQAHLARPAPVLRASDWARTFRDGVRTAYEDRARALRDRVALTTLAAVLRDETAPAGAPPGTAPCLDAAADGLVALLEASTWCWAPHERFAAERGEQLPDPDRPFLDLGAAETALVLAWADHVLGARLDMRLPGIRRRIRREIRHRVLDPFRDVRDWHWLGLAGDAHNWNAWIHHAVLTCALLLVDDDTERAALVRLVVEGLDHYLAVLPDDGGIDEGVAYWWLGAGQLLESLDLLATAGGPALDARDLPLLAELVRYPLRMHLAGPWYVNVGDAPARQPDPQPWQLLHRWGLLLGAADVTAHAAAQGHALALDAHPAQGLGRTLAALADPRWRAARRAEPDPRAGRPPAAVWLPRVQLLVAREAEGTAAGLTLAFKGGHNGERHNHLDVGSFTVALDGRPMVVDVGKPTYTAASFGPDRYRAWPLRSDWHNVPQPGGQGQLPGARHGARDVVVRLAGDCASCEADLAAAYPDGLVRSWRRTVRLVRGRRGGAAHVLVLDTTGQVPAGGVLLRHVLAGEVTLDDAAGTALVTAEGGRALRLGWDPALLTARLDHRDLDDPQLRASWGDRLARLTLAPRDPEDGSTGLRARVRIERAGKAPHPQAQVPGEMPPGFTGR</sequence>
<gene>
    <name evidence="4" type="ORF">HCN08_25560</name>
</gene>
<evidence type="ECO:0000256" key="1">
    <source>
        <dbReference type="ARBA" id="ARBA00004196"/>
    </source>
</evidence>
<evidence type="ECO:0000313" key="5">
    <source>
        <dbReference type="Proteomes" id="UP000734511"/>
    </source>
</evidence>
<evidence type="ECO:0000259" key="3">
    <source>
        <dbReference type="Pfam" id="PF07940"/>
    </source>
</evidence>
<protein>
    <submittedName>
        <fullName evidence="4">Heparinase</fullName>
    </submittedName>
</protein>
<feature type="domain" description="Heparinase II/III-like C-terminal" evidence="3">
    <location>
        <begin position="429"/>
        <end position="594"/>
    </location>
</feature>
<reference evidence="4 5" key="1">
    <citation type="submission" date="2020-03" db="EMBL/GenBank/DDBJ databases">
        <title>WGS of actinomycetes isolated from Thailand.</title>
        <authorList>
            <person name="Thawai C."/>
        </authorList>
    </citation>
    <scope>NUCLEOTIDE SEQUENCE [LARGE SCALE GENOMIC DNA]</scope>
    <source>
        <strain evidence="4 5">PRB2-1</strain>
    </source>
</reference>
<dbReference type="Pfam" id="PF07940">
    <property type="entry name" value="Hepar_II_III_C"/>
    <property type="match status" value="1"/>
</dbReference>
<dbReference type="Gene3D" id="2.70.98.70">
    <property type="match status" value="1"/>
</dbReference>
<dbReference type="Gene3D" id="1.50.10.100">
    <property type="entry name" value="Chondroitin AC/alginate lyase"/>
    <property type="match status" value="1"/>
</dbReference>
<feature type="region of interest" description="Disordered" evidence="2">
    <location>
        <begin position="652"/>
        <end position="674"/>
    </location>
</feature>
<dbReference type="SUPFAM" id="SSF48230">
    <property type="entry name" value="Chondroitin AC/alginate lyase"/>
    <property type="match status" value="1"/>
</dbReference>
<accession>A0ABX0ZRY1</accession>
<proteinExistence type="predicted"/>
<dbReference type="InterPro" id="IPR008929">
    <property type="entry name" value="Chondroitin_lyas"/>
</dbReference>
<name>A0ABX0ZRY1_9ACTN</name>
<dbReference type="InterPro" id="IPR012480">
    <property type="entry name" value="Hepar_II_III_C"/>
</dbReference>
<evidence type="ECO:0000256" key="2">
    <source>
        <dbReference type="SAM" id="MobiDB-lite"/>
    </source>
</evidence>
<comment type="caution">
    <text evidence="4">The sequence shown here is derived from an EMBL/GenBank/DDBJ whole genome shotgun (WGS) entry which is preliminary data.</text>
</comment>
<keyword evidence="5" id="KW-1185">Reference proteome</keyword>